<protein>
    <recommendedName>
        <fullName evidence="2">histidine kinase</fullName>
        <ecNumber evidence="2">2.7.13.3</ecNumber>
    </recommendedName>
</protein>
<feature type="domain" description="Signal transduction histidine kinase subgroup 3 dimerisation and phosphoacceptor" evidence="11">
    <location>
        <begin position="85"/>
        <end position="152"/>
    </location>
</feature>
<keyword evidence="9" id="KW-0472">Membrane</keyword>
<keyword evidence="3" id="KW-0597">Phosphoprotein</keyword>
<dbReference type="Gene3D" id="1.20.5.1930">
    <property type="match status" value="1"/>
</dbReference>
<comment type="caution">
    <text evidence="12">The sequence shown here is derived from an EMBL/GenBank/DDBJ whole genome shotgun (WGS) entry which is preliminary data.</text>
</comment>
<dbReference type="PANTHER" id="PTHR24421">
    <property type="entry name" value="NITRATE/NITRITE SENSOR PROTEIN NARX-RELATED"/>
    <property type="match status" value="1"/>
</dbReference>
<name>A0A934UTY5_9MICO</name>
<sequence length="299" mass="31285">MEFSDRPVWRTRAWFGAAIASALVLLGLSFMGVGGDPRTVWLPLAVAAGVVSAVLGSTLLRVRRERREHEDRLTEWAAERAAQAERLRIARELHDLASHGLGLITVRAAAAGRVSGARAEEERSSALRDIERAGRQATTELRRMLSVLRSADQAPAPLRPGETLEDLATIVEGARTAGLDVEARMGAGSGLGEISAGVQLTICAIVREGLANTARHAGPTAASVEVRRSDDGSGPGAEVTVRVRDRGPAPAWEPQPGTGLGLAGLRERVTALGGSLSAGRVEGDGGYLLAAILPDGGRP</sequence>
<dbReference type="GO" id="GO:0000155">
    <property type="term" value="F:phosphorelay sensor kinase activity"/>
    <property type="evidence" value="ECO:0007669"/>
    <property type="project" value="InterPro"/>
</dbReference>
<evidence type="ECO:0000256" key="2">
    <source>
        <dbReference type="ARBA" id="ARBA00012438"/>
    </source>
</evidence>
<keyword evidence="7" id="KW-0067">ATP-binding</keyword>
<keyword evidence="9" id="KW-1133">Transmembrane helix</keyword>
<dbReference type="Pfam" id="PF02518">
    <property type="entry name" value="HATPase_c"/>
    <property type="match status" value="1"/>
</dbReference>
<reference evidence="12" key="1">
    <citation type="submission" date="2020-12" db="EMBL/GenBank/DDBJ databases">
        <title>Leucobacter sp. CAS1, isolated from Chromium sludge.</title>
        <authorList>
            <person name="Xu Z."/>
        </authorList>
    </citation>
    <scope>NUCLEOTIDE SEQUENCE</scope>
    <source>
        <strain evidence="12">CSA1</strain>
    </source>
</reference>
<dbReference type="PANTHER" id="PTHR24421:SF10">
    <property type="entry name" value="NITRATE_NITRITE SENSOR PROTEIN NARQ"/>
    <property type="match status" value="1"/>
</dbReference>
<evidence type="ECO:0000259" key="10">
    <source>
        <dbReference type="Pfam" id="PF02518"/>
    </source>
</evidence>
<evidence type="ECO:0000256" key="9">
    <source>
        <dbReference type="SAM" id="Phobius"/>
    </source>
</evidence>
<dbReference type="GO" id="GO:0016020">
    <property type="term" value="C:membrane"/>
    <property type="evidence" value="ECO:0007669"/>
    <property type="project" value="InterPro"/>
</dbReference>
<keyword evidence="4" id="KW-0808">Transferase</keyword>
<evidence type="ECO:0000313" key="13">
    <source>
        <dbReference type="Proteomes" id="UP000608530"/>
    </source>
</evidence>
<keyword evidence="6" id="KW-0418">Kinase</keyword>
<evidence type="ECO:0000256" key="1">
    <source>
        <dbReference type="ARBA" id="ARBA00000085"/>
    </source>
</evidence>
<proteinExistence type="predicted"/>
<keyword evidence="9" id="KW-0812">Transmembrane</keyword>
<keyword evidence="5" id="KW-0547">Nucleotide-binding</keyword>
<dbReference type="Gene3D" id="3.30.565.10">
    <property type="entry name" value="Histidine kinase-like ATPase, C-terminal domain"/>
    <property type="match status" value="1"/>
</dbReference>
<evidence type="ECO:0000256" key="3">
    <source>
        <dbReference type="ARBA" id="ARBA00022553"/>
    </source>
</evidence>
<dbReference type="RefSeq" id="WP_200114199.1">
    <property type="nucleotide sequence ID" value="NZ_JAEHOH010000005.1"/>
</dbReference>
<dbReference type="Proteomes" id="UP000608530">
    <property type="component" value="Unassembled WGS sequence"/>
</dbReference>
<evidence type="ECO:0000256" key="8">
    <source>
        <dbReference type="ARBA" id="ARBA00023012"/>
    </source>
</evidence>
<feature type="domain" description="Histidine kinase/HSP90-like ATPase" evidence="10">
    <location>
        <begin position="199"/>
        <end position="285"/>
    </location>
</feature>
<evidence type="ECO:0000256" key="7">
    <source>
        <dbReference type="ARBA" id="ARBA00022840"/>
    </source>
</evidence>
<dbReference type="InterPro" id="IPR003594">
    <property type="entry name" value="HATPase_dom"/>
</dbReference>
<dbReference type="Pfam" id="PF07730">
    <property type="entry name" value="HisKA_3"/>
    <property type="match status" value="1"/>
</dbReference>
<dbReference type="EMBL" id="JAEHOH010000005">
    <property type="protein sequence ID" value="MBK0418235.1"/>
    <property type="molecule type" value="Genomic_DNA"/>
</dbReference>
<gene>
    <name evidence="12" type="ORF">JD276_04220</name>
</gene>
<evidence type="ECO:0000256" key="5">
    <source>
        <dbReference type="ARBA" id="ARBA00022741"/>
    </source>
</evidence>
<keyword evidence="13" id="KW-1185">Reference proteome</keyword>
<evidence type="ECO:0000256" key="4">
    <source>
        <dbReference type="ARBA" id="ARBA00022679"/>
    </source>
</evidence>
<comment type="catalytic activity">
    <reaction evidence="1">
        <text>ATP + protein L-histidine = ADP + protein N-phospho-L-histidine.</text>
        <dbReference type="EC" id="2.7.13.3"/>
    </reaction>
</comment>
<evidence type="ECO:0000313" key="12">
    <source>
        <dbReference type="EMBL" id="MBK0418235.1"/>
    </source>
</evidence>
<dbReference type="GO" id="GO:0005524">
    <property type="term" value="F:ATP binding"/>
    <property type="evidence" value="ECO:0007669"/>
    <property type="project" value="UniProtKB-KW"/>
</dbReference>
<accession>A0A934UTY5</accession>
<dbReference type="GO" id="GO:0046983">
    <property type="term" value="F:protein dimerization activity"/>
    <property type="evidence" value="ECO:0007669"/>
    <property type="project" value="InterPro"/>
</dbReference>
<feature type="transmembrane region" description="Helical" evidence="9">
    <location>
        <begin position="12"/>
        <end position="34"/>
    </location>
</feature>
<feature type="transmembrane region" description="Helical" evidence="9">
    <location>
        <begin position="40"/>
        <end position="62"/>
    </location>
</feature>
<dbReference type="AlphaFoldDB" id="A0A934UTY5"/>
<dbReference type="SUPFAM" id="SSF55874">
    <property type="entry name" value="ATPase domain of HSP90 chaperone/DNA topoisomerase II/histidine kinase"/>
    <property type="match status" value="1"/>
</dbReference>
<evidence type="ECO:0000259" key="11">
    <source>
        <dbReference type="Pfam" id="PF07730"/>
    </source>
</evidence>
<dbReference type="InterPro" id="IPR011712">
    <property type="entry name" value="Sig_transdc_His_kin_sub3_dim/P"/>
</dbReference>
<dbReference type="InterPro" id="IPR050482">
    <property type="entry name" value="Sensor_HK_TwoCompSys"/>
</dbReference>
<dbReference type="CDD" id="cd16917">
    <property type="entry name" value="HATPase_UhpB-NarQ-NarX-like"/>
    <property type="match status" value="1"/>
</dbReference>
<evidence type="ECO:0000256" key="6">
    <source>
        <dbReference type="ARBA" id="ARBA00022777"/>
    </source>
</evidence>
<dbReference type="InterPro" id="IPR036890">
    <property type="entry name" value="HATPase_C_sf"/>
</dbReference>
<keyword evidence="8" id="KW-0902">Two-component regulatory system</keyword>
<dbReference type="EC" id="2.7.13.3" evidence="2"/>
<organism evidence="12 13">
    <name type="scientific">Leucobacter chromiisoli</name>
    <dbReference type="NCBI Taxonomy" id="2796471"/>
    <lineage>
        <taxon>Bacteria</taxon>
        <taxon>Bacillati</taxon>
        <taxon>Actinomycetota</taxon>
        <taxon>Actinomycetes</taxon>
        <taxon>Micrococcales</taxon>
        <taxon>Microbacteriaceae</taxon>
        <taxon>Leucobacter</taxon>
    </lineage>
</organism>